<dbReference type="Proteomes" id="UP000023152">
    <property type="component" value="Unassembled WGS sequence"/>
</dbReference>
<sequence>MENIPLQVIIKREKMFQTSHHYKFEKNFFKFFNVRHKVESILLCFQSTFYTVGFLFSKVHFANIKDMSLVVSEPVSTRCIPKHIRSKNKSIINRICEGPGKKRSFSQLEEAPKEVQHKKQKLLNTFSTSDSLCELPVFLNRNESERIHVCQDQKRVMGPCLPRIAQPSNVSLLLFFFLSPFLFLLSSSFPIKISSQVVCYKKKKKVYVSVYKAAMIDLTSLSENEDSNPYTNTNADANPNGHTVAQMLNDDDSDAIESKEMPPSSGDGKKEKKKLYDNVYIFTDERCLLHQVHDSVEKEKFNESPERLLELIKMTHEHKWSSTCHYLDCLPFPVPTVCLFVCFFLFVCFACRDLQYVHAHTYTYAELRNCAYA</sequence>
<evidence type="ECO:0000256" key="1">
    <source>
        <dbReference type="SAM" id="Phobius"/>
    </source>
</evidence>
<dbReference type="EMBL" id="ASPP01009696">
    <property type="protein sequence ID" value="ETO23800.1"/>
    <property type="molecule type" value="Genomic_DNA"/>
</dbReference>
<feature type="transmembrane region" description="Helical" evidence="1">
    <location>
        <begin position="332"/>
        <end position="351"/>
    </location>
</feature>
<proteinExistence type="predicted"/>
<comment type="caution">
    <text evidence="2">The sequence shown here is derived from an EMBL/GenBank/DDBJ whole genome shotgun (WGS) entry which is preliminary data.</text>
</comment>
<reference evidence="2 3" key="1">
    <citation type="journal article" date="2013" name="Curr. Biol.">
        <title>The Genome of the Foraminiferan Reticulomyxa filosa.</title>
        <authorList>
            <person name="Glockner G."/>
            <person name="Hulsmann N."/>
            <person name="Schleicher M."/>
            <person name="Noegel A.A."/>
            <person name="Eichinger L."/>
            <person name="Gallinger C."/>
            <person name="Pawlowski J."/>
            <person name="Sierra R."/>
            <person name="Euteneuer U."/>
            <person name="Pillet L."/>
            <person name="Moustafa A."/>
            <person name="Platzer M."/>
            <person name="Groth M."/>
            <person name="Szafranski K."/>
            <person name="Schliwa M."/>
        </authorList>
    </citation>
    <scope>NUCLEOTIDE SEQUENCE [LARGE SCALE GENOMIC DNA]</scope>
</reference>
<gene>
    <name evidence="2" type="ORF">RFI_13374</name>
</gene>
<keyword evidence="1" id="KW-0472">Membrane</keyword>
<name>X6NBX8_RETFI</name>
<keyword evidence="3" id="KW-1185">Reference proteome</keyword>
<accession>X6NBX8</accession>
<dbReference type="AlphaFoldDB" id="X6NBX8"/>
<evidence type="ECO:0000313" key="3">
    <source>
        <dbReference type="Proteomes" id="UP000023152"/>
    </source>
</evidence>
<keyword evidence="1" id="KW-0812">Transmembrane</keyword>
<evidence type="ECO:0000313" key="2">
    <source>
        <dbReference type="EMBL" id="ETO23800.1"/>
    </source>
</evidence>
<protein>
    <submittedName>
        <fullName evidence="2">Uncharacterized protein</fullName>
    </submittedName>
</protein>
<organism evidence="2 3">
    <name type="scientific">Reticulomyxa filosa</name>
    <dbReference type="NCBI Taxonomy" id="46433"/>
    <lineage>
        <taxon>Eukaryota</taxon>
        <taxon>Sar</taxon>
        <taxon>Rhizaria</taxon>
        <taxon>Retaria</taxon>
        <taxon>Foraminifera</taxon>
        <taxon>Monothalamids</taxon>
        <taxon>Reticulomyxidae</taxon>
        <taxon>Reticulomyxa</taxon>
    </lineage>
</organism>
<keyword evidence="1" id="KW-1133">Transmembrane helix</keyword>